<dbReference type="PANTHER" id="PTHR47099">
    <property type="entry name" value="METHYLCOBAMIDE:COM METHYLTRANSFERASE MTBA"/>
    <property type="match status" value="1"/>
</dbReference>
<keyword evidence="3" id="KW-1185">Reference proteome</keyword>
<evidence type="ECO:0000259" key="1">
    <source>
        <dbReference type="Pfam" id="PF01208"/>
    </source>
</evidence>
<dbReference type="RefSeq" id="WP_369018380.1">
    <property type="nucleotide sequence ID" value="NZ_CP121689.1"/>
</dbReference>
<dbReference type="PANTHER" id="PTHR47099:SF1">
    <property type="entry name" value="METHYLCOBAMIDE:COM METHYLTRANSFERASE MTBA"/>
    <property type="match status" value="1"/>
</dbReference>
<dbReference type="InterPro" id="IPR052024">
    <property type="entry name" value="Methanogen_methyltrans"/>
</dbReference>
<organism evidence="2 3">
    <name type="scientific">Thermatribacter velox</name>
    <dbReference type="NCBI Taxonomy" id="3039681"/>
    <lineage>
        <taxon>Bacteria</taxon>
        <taxon>Pseudomonadati</taxon>
        <taxon>Atribacterota</taxon>
        <taxon>Atribacteria</taxon>
        <taxon>Atribacterales</taxon>
        <taxon>Thermatribacteraceae</taxon>
        <taxon>Thermatribacter</taxon>
    </lineage>
</organism>
<dbReference type="EMBL" id="CP121689">
    <property type="protein sequence ID" value="WZL76222.1"/>
    <property type="molecule type" value="Genomic_DNA"/>
</dbReference>
<accession>A0ABZ2YBL8</accession>
<name>A0ABZ2YBL8_9BACT</name>
<dbReference type="InterPro" id="IPR038071">
    <property type="entry name" value="UROD/MetE-like_sf"/>
</dbReference>
<gene>
    <name evidence="2" type="ORF">QBE54_00380</name>
</gene>
<dbReference type="Proteomes" id="UP001461341">
    <property type="component" value="Chromosome"/>
</dbReference>
<dbReference type="InterPro" id="IPR000257">
    <property type="entry name" value="Uroporphyrinogen_deCOase"/>
</dbReference>
<dbReference type="Pfam" id="PF01208">
    <property type="entry name" value="URO-D"/>
    <property type="match status" value="1"/>
</dbReference>
<evidence type="ECO:0000313" key="2">
    <source>
        <dbReference type="EMBL" id="WZL76222.1"/>
    </source>
</evidence>
<dbReference type="Gene3D" id="3.20.20.210">
    <property type="match status" value="1"/>
</dbReference>
<dbReference type="CDD" id="cd03465">
    <property type="entry name" value="URO-D_like"/>
    <property type="match status" value="1"/>
</dbReference>
<evidence type="ECO:0000313" key="3">
    <source>
        <dbReference type="Proteomes" id="UP001461341"/>
    </source>
</evidence>
<feature type="domain" description="Uroporphyrinogen decarboxylase (URO-D)" evidence="1">
    <location>
        <begin position="58"/>
        <end position="335"/>
    </location>
</feature>
<protein>
    <submittedName>
        <fullName evidence="2">Uroporphyrinogen decarboxylase family protein</fullName>
    </submittedName>
</protein>
<reference evidence="2 3" key="1">
    <citation type="submission" date="2023-03" db="EMBL/GenBank/DDBJ databases">
        <title>Novel Species.</title>
        <authorList>
            <person name="Ma S."/>
        </authorList>
    </citation>
    <scope>NUCLEOTIDE SEQUENCE [LARGE SCALE GENOMIC DNA]</scope>
    <source>
        <strain evidence="2 3">B11</strain>
    </source>
</reference>
<proteinExistence type="predicted"/>
<dbReference type="SUPFAM" id="SSF51726">
    <property type="entry name" value="UROD/MetE-like"/>
    <property type="match status" value="1"/>
</dbReference>
<sequence length="351" mass="39262">MNSRKKDRFNLTNLAQYLYEEGRRPVVPLMGYPGLQLTGTTVKQNQFNHIVQFRSLSRLYDRFRPDAMFFLMDLSVEASALGLPVRFPLEETPSVEEHPVKSLEDLEKFENIDILGDGRVMVYLETLRHMKVALPCPVGAFVIGPLTLAGLLTGANEIAIKSLTEPDFFEGILQFSQRIILRYAQALSEAGADTLMVLEPTAVIFGPQQFRNHLAPLYRELVGVLDDLEITLHVCGDTTHLLKEMAQCGVSGLSLDSMVDFGKAAEIVGKDILLIGNISPIEMLQEKPQKIYSDTLQLLNTMREHPLFVLSTGCDLPQDVPFENIEAFFKAGREWTLSALKGIKDLAIHSQ</sequence>